<feature type="DNA-binding region" description="H-T-H motif" evidence="2">
    <location>
        <begin position="50"/>
        <end position="69"/>
    </location>
</feature>
<evidence type="ECO:0000313" key="7">
    <source>
        <dbReference type="Proteomes" id="UP001138708"/>
    </source>
</evidence>
<sequence>MIVSSSRDEGRLPLDGNALPVRRRLDPEERREQILNAAVAWFAEVGFAGTTRDLARRAGVTQALLYKYFASKADLTEAVFERVYLGRLDPQWLYDIRDRGKPIQGRLTRFYRQYTGAIFTYEWMRIFMWAGLAGDALNRRYLGHVADRLLAPLAEEIGAAHGGQQPAMEDMWNLHGGIVYIGIRRFIYHLPTPDDPAAAIEAAIARFLGGLPGAA</sequence>
<reference evidence="5 6" key="2">
    <citation type="submission" date="2020-02" db="EMBL/GenBank/DDBJ databases">
        <authorList>
            <person name="Sun Q."/>
            <person name="Inoue M."/>
        </authorList>
    </citation>
    <scope>NUCLEOTIDE SEQUENCE [LARGE SCALE GENOMIC DNA]</scope>
    <source>
        <strain evidence="5 6">KCTC 22478</strain>
    </source>
</reference>
<dbReference type="InterPro" id="IPR009057">
    <property type="entry name" value="Homeodomain-like_sf"/>
</dbReference>
<accession>A0A9X9WBY5</accession>
<organism evidence="4 7">
    <name type="scientific">Neoroseomonas oryzicola</name>
    <dbReference type="NCBI Taxonomy" id="535904"/>
    <lineage>
        <taxon>Bacteria</taxon>
        <taxon>Pseudomonadati</taxon>
        <taxon>Pseudomonadota</taxon>
        <taxon>Alphaproteobacteria</taxon>
        <taxon>Acetobacterales</taxon>
        <taxon>Acetobacteraceae</taxon>
        <taxon>Neoroseomonas</taxon>
    </lineage>
</organism>
<evidence type="ECO:0000313" key="5">
    <source>
        <dbReference type="EMBL" id="NKE18587.1"/>
    </source>
</evidence>
<dbReference type="EMBL" id="JAAVUP010000004">
    <property type="protein sequence ID" value="NKE18587.1"/>
    <property type="molecule type" value="Genomic_DNA"/>
</dbReference>
<dbReference type="Proteomes" id="UP000746741">
    <property type="component" value="Unassembled WGS sequence"/>
</dbReference>
<dbReference type="InterPro" id="IPR023772">
    <property type="entry name" value="DNA-bd_HTH_TetR-type_CS"/>
</dbReference>
<feature type="domain" description="HTH tetR-type" evidence="3">
    <location>
        <begin position="28"/>
        <end position="87"/>
    </location>
</feature>
<reference evidence="4" key="3">
    <citation type="journal article" date="2021" name="Syst. Appl. Microbiol.">
        <title>Roseomonas hellenica sp. nov., isolated from roots of wild-growing Alkanna tinctoria.</title>
        <authorList>
            <person name="Rat A."/>
            <person name="Naranjo H.D."/>
            <person name="Lebbe L."/>
            <person name="Cnockaert M."/>
            <person name="Krigas N."/>
            <person name="Grigoriadou K."/>
            <person name="Maloupa E."/>
            <person name="Willems A."/>
        </authorList>
    </citation>
    <scope>NUCLEOTIDE SEQUENCE</scope>
    <source>
        <strain evidence="4">LMG 31161</strain>
    </source>
</reference>
<evidence type="ECO:0000313" key="6">
    <source>
        <dbReference type="Proteomes" id="UP000746741"/>
    </source>
</evidence>
<dbReference type="PRINTS" id="PR00455">
    <property type="entry name" value="HTHTETR"/>
</dbReference>
<evidence type="ECO:0000256" key="1">
    <source>
        <dbReference type="ARBA" id="ARBA00023125"/>
    </source>
</evidence>
<comment type="caution">
    <text evidence="4">The sequence shown here is derived from an EMBL/GenBank/DDBJ whole genome shotgun (WGS) entry which is preliminary data.</text>
</comment>
<dbReference type="Proteomes" id="UP001138708">
    <property type="component" value="Unassembled WGS sequence"/>
</dbReference>
<evidence type="ECO:0000259" key="3">
    <source>
        <dbReference type="PROSITE" id="PS50977"/>
    </source>
</evidence>
<dbReference type="GO" id="GO:0003700">
    <property type="term" value="F:DNA-binding transcription factor activity"/>
    <property type="evidence" value="ECO:0007669"/>
    <property type="project" value="TreeGrafter"/>
</dbReference>
<proteinExistence type="predicted"/>
<dbReference type="PANTHER" id="PTHR30055">
    <property type="entry name" value="HTH-TYPE TRANSCRIPTIONAL REGULATOR RUTR"/>
    <property type="match status" value="1"/>
</dbReference>
<keyword evidence="1 2" id="KW-0238">DNA-binding</keyword>
<name>A0A9X9WBY5_9PROT</name>
<dbReference type="InterPro" id="IPR001647">
    <property type="entry name" value="HTH_TetR"/>
</dbReference>
<dbReference type="EMBL" id="JAAEDK010000002">
    <property type="protein sequence ID" value="MBR0657845.1"/>
    <property type="molecule type" value="Genomic_DNA"/>
</dbReference>
<dbReference type="Pfam" id="PF00440">
    <property type="entry name" value="TetR_N"/>
    <property type="match status" value="1"/>
</dbReference>
<dbReference type="SUPFAM" id="SSF46689">
    <property type="entry name" value="Homeodomain-like"/>
    <property type="match status" value="1"/>
</dbReference>
<dbReference type="AlphaFoldDB" id="A0A9X9WBY5"/>
<evidence type="ECO:0000256" key="2">
    <source>
        <dbReference type="PROSITE-ProRule" id="PRU00335"/>
    </source>
</evidence>
<dbReference type="Gene3D" id="1.10.357.10">
    <property type="entry name" value="Tetracycline Repressor, domain 2"/>
    <property type="match status" value="1"/>
</dbReference>
<protein>
    <submittedName>
        <fullName evidence="4">TetR/AcrR family transcriptional regulator</fullName>
    </submittedName>
</protein>
<reference evidence="4" key="1">
    <citation type="submission" date="2020-01" db="EMBL/GenBank/DDBJ databases">
        <authorList>
            <person name="Rat A."/>
        </authorList>
    </citation>
    <scope>NUCLEOTIDE SEQUENCE</scope>
    <source>
        <strain evidence="4">LMG 31161</strain>
    </source>
</reference>
<dbReference type="PROSITE" id="PS01081">
    <property type="entry name" value="HTH_TETR_1"/>
    <property type="match status" value="1"/>
</dbReference>
<evidence type="ECO:0000313" key="4">
    <source>
        <dbReference type="EMBL" id="MBR0657845.1"/>
    </source>
</evidence>
<dbReference type="GO" id="GO:0000976">
    <property type="term" value="F:transcription cis-regulatory region binding"/>
    <property type="evidence" value="ECO:0007669"/>
    <property type="project" value="TreeGrafter"/>
</dbReference>
<dbReference type="PANTHER" id="PTHR30055:SF181">
    <property type="entry name" value="BLR6905 PROTEIN"/>
    <property type="match status" value="1"/>
</dbReference>
<dbReference type="PROSITE" id="PS50977">
    <property type="entry name" value="HTH_TETR_2"/>
    <property type="match status" value="1"/>
</dbReference>
<gene>
    <name evidence="5" type="ORF">GWK15_16660</name>
    <name evidence="4" type="ORF">GXW75_01185</name>
</gene>
<keyword evidence="6" id="KW-1185">Reference proteome</keyword>
<dbReference type="InterPro" id="IPR050109">
    <property type="entry name" value="HTH-type_TetR-like_transc_reg"/>
</dbReference>